<feature type="transmembrane region" description="Helical" evidence="1">
    <location>
        <begin position="118"/>
        <end position="134"/>
    </location>
</feature>
<keyword evidence="1" id="KW-1133">Transmembrane helix</keyword>
<dbReference type="AlphaFoldDB" id="A0A285X6P6"/>
<feature type="transmembrane region" description="Helical" evidence="1">
    <location>
        <begin position="91"/>
        <end position="111"/>
    </location>
</feature>
<gene>
    <name evidence="2" type="ORF">SAMN06296241_2562</name>
</gene>
<organism evidence="2 3">
    <name type="scientific">Salinimicrobium sediminis</name>
    <dbReference type="NCBI Taxonomy" id="1343891"/>
    <lineage>
        <taxon>Bacteria</taxon>
        <taxon>Pseudomonadati</taxon>
        <taxon>Bacteroidota</taxon>
        <taxon>Flavobacteriia</taxon>
        <taxon>Flavobacteriales</taxon>
        <taxon>Flavobacteriaceae</taxon>
        <taxon>Salinimicrobium</taxon>
    </lineage>
</organism>
<sequence>MKAQILSGLNDPAQLEHLYRSNKSSFKREFIELYPEIKDTSLAAFWKERLSFSGEEINWGSAKEIFLVLLGIIITGLTAKLPAFFGIDEDFFYPRNSGFIVFPVLTAYFAWKNNLSKGKSIVIALAMFAGLLYINSLPDFPESDTLILACIHLLIFLWFLLSIAFVGEEEDTNVGRLSFLKFNGDLVVLSALICIAGGIVTAVTIGLFQLIGLNIEEFYFQNIVVFGLPAVPVIASFLNSTNPQLVGKVSPVIARLFSPVVLVMLVIYLGAMAFSGKDPYSDREFLLIFNILLIGVMALIFFSVAETSGKSKSKPEIYILVLLSLVTVVVNGIALSAILFRIAEWGITPNRLAVLGANVLILVNLLLVSFQLLKAASKNSQLHQVGNIIARYLPVYFVWAILVTFLFPLIFGIN</sequence>
<evidence type="ECO:0008006" key="4">
    <source>
        <dbReference type="Google" id="ProtNLM"/>
    </source>
</evidence>
<dbReference type="EMBL" id="OCMF01000003">
    <property type="protein sequence ID" value="SOC80992.1"/>
    <property type="molecule type" value="Genomic_DNA"/>
</dbReference>
<feature type="transmembrane region" description="Helical" evidence="1">
    <location>
        <begin position="218"/>
        <end position="240"/>
    </location>
</feature>
<reference evidence="3" key="1">
    <citation type="submission" date="2017-09" db="EMBL/GenBank/DDBJ databases">
        <authorList>
            <person name="Varghese N."/>
            <person name="Submissions S."/>
        </authorList>
    </citation>
    <scope>NUCLEOTIDE SEQUENCE [LARGE SCALE GENOMIC DNA]</scope>
    <source>
        <strain evidence="3">CGMCC 1.12641</strain>
    </source>
</reference>
<dbReference type="Proteomes" id="UP000219193">
    <property type="component" value="Unassembled WGS sequence"/>
</dbReference>
<dbReference type="OrthoDB" id="637094at2"/>
<feature type="transmembrane region" description="Helical" evidence="1">
    <location>
        <begin position="65"/>
        <end position="85"/>
    </location>
</feature>
<evidence type="ECO:0000313" key="2">
    <source>
        <dbReference type="EMBL" id="SOC80992.1"/>
    </source>
</evidence>
<proteinExistence type="predicted"/>
<keyword evidence="1" id="KW-0812">Transmembrane</keyword>
<feature type="transmembrane region" description="Helical" evidence="1">
    <location>
        <begin position="186"/>
        <end position="212"/>
    </location>
</feature>
<evidence type="ECO:0000313" key="3">
    <source>
        <dbReference type="Proteomes" id="UP000219193"/>
    </source>
</evidence>
<feature type="transmembrane region" description="Helical" evidence="1">
    <location>
        <begin position="352"/>
        <end position="373"/>
    </location>
</feature>
<feature type="transmembrane region" description="Helical" evidence="1">
    <location>
        <begin position="393"/>
        <end position="413"/>
    </location>
</feature>
<feature type="transmembrane region" description="Helical" evidence="1">
    <location>
        <begin position="252"/>
        <end position="273"/>
    </location>
</feature>
<feature type="transmembrane region" description="Helical" evidence="1">
    <location>
        <begin position="317"/>
        <end position="340"/>
    </location>
</feature>
<feature type="transmembrane region" description="Helical" evidence="1">
    <location>
        <begin position="285"/>
        <end position="305"/>
    </location>
</feature>
<accession>A0A285X6P6</accession>
<keyword evidence="3" id="KW-1185">Reference proteome</keyword>
<feature type="transmembrane region" description="Helical" evidence="1">
    <location>
        <begin position="146"/>
        <end position="166"/>
    </location>
</feature>
<keyword evidence="1" id="KW-0472">Membrane</keyword>
<name>A0A285X6P6_9FLAO</name>
<protein>
    <recommendedName>
        <fullName evidence="4">DUF4153 domain-containing protein</fullName>
    </recommendedName>
</protein>
<dbReference type="RefSeq" id="WP_097056819.1">
    <property type="nucleotide sequence ID" value="NZ_OCMF01000003.1"/>
</dbReference>
<evidence type="ECO:0000256" key="1">
    <source>
        <dbReference type="SAM" id="Phobius"/>
    </source>
</evidence>